<keyword evidence="2" id="KW-0808">Transferase</keyword>
<dbReference type="SUPFAM" id="SSF109604">
    <property type="entry name" value="HD-domain/PDEase-like"/>
    <property type="match status" value="1"/>
</dbReference>
<gene>
    <name evidence="2" type="ORF">HNQ08_001394</name>
</gene>
<keyword evidence="3" id="KW-1185">Reference proteome</keyword>
<dbReference type="RefSeq" id="WP_184129012.1">
    <property type="nucleotide sequence ID" value="NZ_JACHFL010000003.1"/>
</dbReference>
<dbReference type="InterPro" id="IPR003607">
    <property type="entry name" value="HD/PDEase_dom"/>
</dbReference>
<evidence type="ECO:0000313" key="3">
    <source>
        <dbReference type="Proteomes" id="UP000552709"/>
    </source>
</evidence>
<dbReference type="AlphaFoldDB" id="A0A7W8JSG5"/>
<dbReference type="Pfam" id="PF13487">
    <property type="entry name" value="HD_5"/>
    <property type="match status" value="1"/>
</dbReference>
<dbReference type="SMART" id="SM00471">
    <property type="entry name" value="HDc"/>
    <property type="match status" value="1"/>
</dbReference>
<dbReference type="NCBIfam" id="TIGR00277">
    <property type="entry name" value="HDIG"/>
    <property type="match status" value="1"/>
</dbReference>
<dbReference type="PANTHER" id="PTHR45228:SF8">
    <property type="entry name" value="TWO-COMPONENT RESPONSE REGULATOR-RELATED"/>
    <property type="match status" value="1"/>
</dbReference>
<dbReference type="Proteomes" id="UP000552709">
    <property type="component" value="Unassembled WGS sequence"/>
</dbReference>
<name>A0A7W8JSG5_9DEIO</name>
<dbReference type="PROSITE" id="PS51832">
    <property type="entry name" value="HD_GYP"/>
    <property type="match status" value="1"/>
</dbReference>
<dbReference type="EMBL" id="JACHFL010000003">
    <property type="protein sequence ID" value="MBB5362299.1"/>
    <property type="molecule type" value="Genomic_DNA"/>
</dbReference>
<accession>A0A7W8JSG5</accession>
<protein>
    <submittedName>
        <fullName evidence="2">Putative nucleotidyltransferase with HDIG domain</fullName>
    </submittedName>
</protein>
<evidence type="ECO:0000313" key="2">
    <source>
        <dbReference type="EMBL" id="MBB5362299.1"/>
    </source>
</evidence>
<dbReference type="PANTHER" id="PTHR45228">
    <property type="entry name" value="CYCLIC DI-GMP PHOSPHODIESTERASE TM_0186-RELATED"/>
    <property type="match status" value="1"/>
</dbReference>
<dbReference type="InterPro" id="IPR006675">
    <property type="entry name" value="HDIG_dom"/>
</dbReference>
<evidence type="ECO:0000259" key="1">
    <source>
        <dbReference type="PROSITE" id="PS51832"/>
    </source>
</evidence>
<sequence length="172" mass="18941">MGLALEVRDGETKGHTDRVTALALRLARALRWGAYLHDIGKIAIPDTVLLKPGSLDAYEWAVMRSHVLEGLRFAQTLGFLPQAALEVVADHHERWDGQGYPADKAGHEISLAGRLFALCDVYNALTSERPYKAAWSPRAALAEIEAQAGRHFDPELTQLFVQVIGVHQALSH</sequence>
<reference evidence="2 3" key="1">
    <citation type="submission" date="2020-08" db="EMBL/GenBank/DDBJ databases">
        <title>Genomic Encyclopedia of Type Strains, Phase IV (KMG-IV): sequencing the most valuable type-strain genomes for metagenomic binning, comparative biology and taxonomic classification.</title>
        <authorList>
            <person name="Goeker M."/>
        </authorList>
    </citation>
    <scope>NUCLEOTIDE SEQUENCE [LARGE SCALE GENOMIC DNA]</scope>
    <source>
        <strain evidence="2 3">DSM 27939</strain>
    </source>
</reference>
<dbReference type="CDD" id="cd00077">
    <property type="entry name" value="HDc"/>
    <property type="match status" value="1"/>
</dbReference>
<dbReference type="GO" id="GO:0016740">
    <property type="term" value="F:transferase activity"/>
    <property type="evidence" value="ECO:0007669"/>
    <property type="project" value="UniProtKB-KW"/>
</dbReference>
<dbReference type="InterPro" id="IPR052020">
    <property type="entry name" value="Cyclic_di-GMP/3'3'-cGAMP_PDE"/>
</dbReference>
<dbReference type="InterPro" id="IPR037522">
    <property type="entry name" value="HD_GYP_dom"/>
</dbReference>
<organism evidence="2 3">
    <name type="scientific">Deinococcus humi</name>
    <dbReference type="NCBI Taxonomy" id="662880"/>
    <lineage>
        <taxon>Bacteria</taxon>
        <taxon>Thermotogati</taxon>
        <taxon>Deinococcota</taxon>
        <taxon>Deinococci</taxon>
        <taxon>Deinococcales</taxon>
        <taxon>Deinococcaceae</taxon>
        <taxon>Deinococcus</taxon>
    </lineage>
</organism>
<feature type="domain" description="HD-GYP" evidence="1">
    <location>
        <begin position="1"/>
        <end position="172"/>
    </location>
</feature>
<dbReference type="Gene3D" id="1.10.3210.10">
    <property type="entry name" value="Hypothetical protein af1432"/>
    <property type="match status" value="1"/>
</dbReference>
<comment type="caution">
    <text evidence="2">The sequence shown here is derived from an EMBL/GenBank/DDBJ whole genome shotgun (WGS) entry which is preliminary data.</text>
</comment>
<proteinExistence type="predicted"/>